<dbReference type="Gene3D" id="3.30.70.660">
    <property type="entry name" value="Pseudouridine synthase I, catalytic domain, C-terminal subdomain"/>
    <property type="match status" value="1"/>
</dbReference>
<protein>
    <submittedName>
        <fullName evidence="5">tRNA pseudouridine(38-40) synthase</fullName>
        <ecNumber evidence="5">5.4.99.12</ecNumber>
    </submittedName>
</protein>
<reference evidence="5" key="1">
    <citation type="submission" date="2018-06" db="EMBL/GenBank/DDBJ databases">
        <authorList>
            <person name="Zhirakovskaya E."/>
        </authorList>
    </citation>
    <scope>NUCLEOTIDE SEQUENCE</scope>
</reference>
<comment type="similarity">
    <text evidence="1">Belongs to the tRNA pseudouridine synthase TruA family.</text>
</comment>
<dbReference type="EMBL" id="UOFB01000339">
    <property type="protein sequence ID" value="VAW49258.1"/>
    <property type="molecule type" value="Genomic_DNA"/>
</dbReference>
<dbReference type="SUPFAM" id="SSF55120">
    <property type="entry name" value="Pseudouridine synthase"/>
    <property type="match status" value="1"/>
</dbReference>
<accession>A0A3B0VZZ6</accession>
<organism evidence="5">
    <name type="scientific">hydrothermal vent metagenome</name>
    <dbReference type="NCBI Taxonomy" id="652676"/>
    <lineage>
        <taxon>unclassified sequences</taxon>
        <taxon>metagenomes</taxon>
        <taxon>ecological metagenomes</taxon>
    </lineage>
</organism>
<evidence type="ECO:0000256" key="1">
    <source>
        <dbReference type="ARBA" id="ARBA00009375"/>
    </source>
</evidence>
<gene>
    <name evidence="5" type="ORF">MNBD_GAMMA04-226</name>
</gene>
<dbReference type="GO" id="GO:0160147">
    <property type="term" value="F:tRNA pseudouridine(38-40) synthase activity"/>
    <property type="evidence" value="ECO:0007669"/>
    <property type="project" value="UniProtKB-EC"/>
</dbReference>
<dbReference type="PANTHER" id="PTHR11142">
    <property type="entry name" value="PSEUDOURIDYLATE SYNTHASE"/>
    <property type="match status" value="1"/>
</dbReference>
<dbReference type="InterPro" id="IPR020094">
    <property type="entry name" value="TruA/RsuA/RluB/E/F_N"/>
</dbReference>
<dbReference type="CDD" id="cd02570">
    <property type="entry name" value="PseudoU_synth_EcTruA"/>
    <property type="match status" value="1"/>
</dbReference>
<dbReference type="PIRSF" id="PIRSF001430">
    <property type="entry name" value="tRNA_psdUrid_synth"/>
    <property type="match status" value="1"/>
</dbReference>
<keyword evidence="3 5" id="KW-0413">Isomerase</keyword>
<sequence length="261" mass="29103">MTKIALGIEYLGTNYCGYQRQLECPTVQGHLEPGLSSIANEPIGLICAGRTDTGVHAIGQVVHFELGVERPMKAWLQGANTKLPTDIRIAWAQEVAEDFHARFSAVARQYRYVIFNRSVNSAVLANRVTWLYSQLEVDKMHLAAQSLVGYHDFSSFRASGCQASNALRTVEFISVTRKGDFVFIDIKANAFLHHMVRNIAGTLFQIGLSQKPVEWVAELLTLKDRTKAAPTAAPTGLYFVNAFYPEKFNIPLVALDEVLWQ</sequence>
<dbReference type="Pfam" id="PF01416">
    <property type="entry name" value="PseudoU_synth_1"/>
    <property type="match status" value="2"/>
</dbReference>
<feature type="domain" description="Pseudouridine synthase I TruA alpha/beta" evidence="4">
    <location>
        <begin position="143"/>
        <end position="245"/>
    </location>
</feature>
<proteinExistence type="inferred from homology"/>
<name>A0A3B0VZZ6_9ZZZZ</name>
<evidence type="ECO:0000256" key="3">
    <source>
        <dbReference type="ARBA" id="ARBA00023235"/>
    </source>
</evidence>
<dbReference type="EC" id="5.4.99.12" evidence="5"/>
<keyword evidence="2" id="KW-0819">tRNA processing</keyword>
<dbReference type="GO" id="GO:0003723">
    <property type="term" value="F:RNA binding"/>
    <property type="evidence" value="ECO:0007669"/>
    <property type="project" value="InterPro"/>
</dbReference>
<dbReference type="HAMAP" id="MF_00171">
    <property type="entry name" value="TruA"/>
    <property type="match status" value="1"/>
</dbReference>
<dbReference type="NCBIfam" id="TIGR00071">
    <property type="entry name" value="hisT_truA"/>
    <property type="match status" value="1"/>
</dbReference>
<evidence type="ECO:0000259" key="4">
    <source>
        <dbReference type="Pfam" id="PF01416"/>
    </source>
</evidence>
<dbReference type="InterPro" id="IPR001406">
    <property type="entry name" value="PsdUridine_synth_TruA"/>
</dbReference>
<dbReference type="InterPro" id="IPR020103">
    <property type="entry name" value="PsdUridine_synth_cat_dom_sf"/>
</dbReference>
<dbReference type="InterPro" id="IPR020095">
    <property type="entry name" value="PsdUridine_synth_TruA_C"/>
</dbReference>
<evidence type="ECO:0000256" key="2">
    <source>
        <dbReference type="ARBA" id="ARBA00022694"/>
    </source>
</evidence>
<dbReference type="PANTHER" id="PTHR11142:SF0">
    <property type="entry name" value="TRNA PSEUDOURIDINE SYNTHASE-LIKE 1"/>
    <property type="match status" value="1"/>
</dbReference>
<dbReference type="InterPro" id="IPR020097">
    <property type="entry name" value="PsdUridine_synth_TruA_a/b_dom"/>
</dbReference>
<feature type="domain" description="Pseudouridine synthase I TruA alpha/beta" evidence="4">
    <location>
        <begin position="9"/>
        <end position="103"/>
    </location>
</feature>
<dbReference type="Gene3D" id="3.30.70.580">
    <property type="entry name" value="Pseudouridine synthase I, catalytic domain, N-terminal subdomain"/>
    <property type="match status" value="1"/>
</dbReference>
<dbReference type="GO" id="GO:0031119">
    <property type="term" value="P:tRNA pseudouridine synthesis"/>
    <property type="evidence" value="ECO:0007669"/>
    <property type="project" value="TreeGrafter"/>
</dbReference>
<dbReference type="FunFam" id="3.30.70.580:FF:000001">
    <property type="entry name" value="tRNA pseudouridine synthase A"/>
    <property type="match status" value="1"/>
</dbReference>
<dbReference type="AlphaFoldDB" id="A0A3B0VZZ6"/>
<evidence type="ECO:0000313" key="5">
    <source>
        <dbReference type="EMBL" id="VAW49258.1"/>
    </source>
</evidence>